<dbReference type="PROSITE" id="PS50076">
    <property type="entry name" value="DNAJ_2"/>
    <property type="match status" value="1"/>
</dbReference>
<dbReference type="GO" id="GO:0005737">
    <property type="term" value="C:cytoplasm"/>
    <property type="evidence" value="ECO:0007669"/>
    <property type="project" value="UniProtKB-ARBA"/>
</dbReference>
<dbReference type="Gene3D" id="3.30.40.10">
    <property type="entry name" value="Zinc/RING finger domain, C3HC4 (zinc finger)"/>
    <property type="match status" value="1"/>
</dbReference>
<feature type="region of interest" description="Disordered" evidence="8">
    <location>
        <begin position="124"/>
        <end position="162"/>
    </location>
</feature>
<dbReference type="PROSITE" id="PS00518">
    <property type="entry name" value="ZF_RING_1"/>
    <property type="match status" value="1"/>
</dbReference>
<keyword evidence="5" id="KW-0862">Zinc</keyword>
<dbReference type="PROSITE" id="PS50089">
    <property type="entry name" value="ZF_RING_2"/>
    <property type="match status" value="1"/>
</dbReference>
<feature type="compositionally biased region" description="Basic residues" evidence="8">
    <location>
        <begin position="143"/>
        <end position="152"/>
    </location>
</feature>
<proteinExistence type="predicted"/>
<dbReference type="SMART" id="SM00271">
    <property type="entry name" value="DnaJ"/>
    <property type="match status" value="1"/>
</dbReference>
<evidence type="ECO:0000256" key="7">
    <source>
        <dbReference type="PROSITE-ProRule" id="PRU00339"/>
    </source>
</evidence>
<dbReference type="Gene3D" id="1.10.287.110">
    <property type="entry name" value="DnaJ domain"/>
    <property type="match status" value="1"/>
</dbReference>
<evidence type="ECO:0000256" key="5">
    <source>
        <dbReference type="ARBA" id="ARBA00022833"/>
    </source>
</evidence>
<dbReference type="PRINTS" id="PR00625">
    <property type="entry name" value="JDOMAIN"/>
</dbReference>
<feature type="domain" description="RING-type" evidence="10">
    <location>
        <begin position="20"/>
        <end position="60"/>
    </location>
</feature>
<dbReference type="CDD" id="cd06257">
    <property type="entry name" value="DnaJ"/>
    <property type="match status" value="1"/>
</dbReference>
<dbReference type="SUPFAM" id="SSF57850">
    <property type="entry name" value="RING/U-box"/>
    <property type="match status" value="1"/>
</dbReference>
<dbReference type="PANTHER" id="PTHR45188">
    <property type="entry name" value="DNAJ PROTEIN P58IPK HOMOLOG"/>
    <property type="match status" value="1"/>
</dbReference>
<dbReference type="AlphaFoldDB" id="A0A9W6ZQC0"/>
<organism evidence="11 12">
    <name type="scientific">Triparma laevis f. longispina</name>
    <dbReference type="NCBI Taxonomy" id="1714387"/>
    <lineage>
        <taxon>Eukaryota</taxon>
        <taxon>Sar</taxon>
        <taxon>Stramenopiles</taxon>
        <taxon>Ochrophyta</taxon>
        <taxon>Bolidophyceae</taxon>
        <taxon>Parmales</taxon>
        <taxon>Triparmaceae</taxon>
        <taxon>Triparma</taxon>
    </lineage>
</organism>
<dbReference type="InterPro" id="IPR017907">
    <property type="entry name" value="Znf_RING_CS"/>
</dbReference>
<feature type="repeat" description="TPR" evidence="7">
    <location>
        <begin position="351"/>
        <end position="384"/>
    </location>
</feature>
<evidence type="ECO:0000259" key="9">
    <source>
        <dbReference type="PROSITE" id="PS50076"/>
    </source>
</evidence>
<evidence type="ECO:0000313" key="11">
    <source>
        <dbReference type="EMBL" id="GMH55432.1"/>
    </source>
</evidence>
<evidence type="ECO:0000256" key="4">
    <source>
        <dbReference type="ARBA" id="ARBA00022803"/>
    </source>
</evidence>
<feature type="compositionally biased region" description="Polar residues" evidence="8">
    <location>
        <begin position="124"/>
        <end position="142"/>
    </location>
</feature>
<accession>A0A9W6ZQC0</accession>
<dbReference type="Pfam" id="PF00226">
    <property type="entry name" value="DnaJ"/>
    <property type="match status" value="1"/>
</dbReference>
<dbReference type="InterPro" id="IPR036869">
    <property type="entry name" value="J_dom_sf"/>
</dbReference>
<evidence type="ECO:0000256" key="2">
    <source>
        <dbReference type="ARBA" id="ARBA00022737"/>
    </source>
</evidence>
<evidence type="ECO:0000256" key="1">
    <source>
        <dbReference type="ARBA" id="ARBA00022723"/>
    </source>
</evidence>
<reference evidence="12" key="1">
    <citation type="journal article" date="2023" name="Commun. Biol.">
        <title>Genome analysis of Parmales, the sister group of diatoms, reveals the evolutionary specialization of diatoms from phago-mixotrophs to photoautotrophs.</title>
        <authorList>
            <person name="Ban H."/>
            <person name="Sato S."/>
            <person name="Yoshikawa S."/>
            <person name="Yamada K."/>
            <person name="Nakamura Y."/>
            <person name="Ichinomiya M."/>
            <person name="Sato N."/>
            <person name="Blanc-Mathieu R."/>
            <person name="Endo H."/>
            <person name="Kuwata A."/>
            <person name="Ogata H."/>
        </authorList>
    </citation>
    <scope>NUCLEOTIDE SEQUENCE [LARGE SCALE GENOMIC DNA]</scope>
    <source>
        <strain evidence="12">NIES 3700</strain>
    </source>
</reference>
<dbReference type="GO" id="GO:0008270">
    <property type="term" value="F:zinc ion binding"/>
    <property type="evidence" value="ECO:0007669"/>
    <property type="project" value="UniProtKB-KW"/>
</dbReference>
<evidence type="ECO:0000256" key="8">
    <source>
        <dbReference type="SAM" id="MobiDB-lite"/>
    </source>
</evidence>
<dbReference type="SUPFAM" id="SSF46565">
    <property type="entry name" value="Chaperone J-domain"/>
    <property type="match status" value="1"/>
</dbReference>
<dbReference type="SMART" id="SM00028">
    <property type="entry name" value="TPR"/>
    <property type="match status" value="4"/>
</dbReference>
<dbReference type="SUPFAM" id="SSF48452">
    <property type="entry name" value="TPR-like"/>
    <property type="match status" value="2"/>
</dbReference>
<keyword evidence="2" id="KW-0677">Repeat</keyword>
<dbReference type="InterPro" id="IPR013083">
    <property type="entry name" value="Znf_RING/FYVE/PHD"/>
</dbReference>
<dbReference type="OrthoDB" id="765884at2759"/>
<dbReference type="InterPro" id="IPR011990">
    <property type="entry name" value="TPR-like_helical_dom_sf"/>
</dbReference>
<dbReference type="Pfam" id="PF13639">
    <property type="entry name" value="zf-RING_2"/>
    <property type="match status" value="1"/>
</dbReference>
<dbReference type="SMART" id="SM00184">
    <property type="entry name" value="RING"/>
    <property type="match status" value="1"/>
</dbReference>
<dbReference type="PANTHER" id="PTHR45188:SF2">
    <property type="entry name" value="DNAJ HOMOLOG SUBFAMILY C MEMBER 7"/>
    <property type="match status" value="1"/>
</dbReference>
<dbReference type="Proteomes" id="UP001165122">
    <property type="component" value="Unassembled WGS sequence"/>
</dbReference>
<name>A0A9W6ZQC0_9STRA</name>
<dbReference type="InterPro" id="IPR019734">
    <property type="entry name" value="TPR_rpt"/>
</dbReference>
<evidence type="ECO:0000256" key="6">
    <source>
        <dbReference type="PROSITE-ProRule" id="PRU00175"/>
    </source>
</evidence>
<keyword evidence="12" id="KW-1185">Reference proteome</keyword>
<evidence type="ECO:0000256" key="3">
    <source>
        <dbReference type="ARBA" id="ARBA00022771"/>
    </source>
</evidence>
<sequence length="622" mass="69586">MGLDLAFCISPESHAGEFTCLICHSLIDLNATSTNPCSHAFCSSCIEPWLKMHQRCPTCNEDLSHNEAVGKLSENEKLAYRVLRRIKVRCPFQDDCDWTGDYGDLQAHMTNDEHFINMFSKSAETGEAQETPQKENPNSTSKPAKRNPKSGNHHGVSVTYKEQGDTRFQANNYVEAQDLYSKALNVFTLQPSLKSTSDGLYTSILANRAAARMMLSDYAGVTSDCNEVLKIDNNYVKAAIRKNKALTELGKFEDACSSIRDFATGATSPAIREAVAAEVKRVDGLRTGWTQGQEQFRLKDYGRAKNSFNLLMRGTSAPKVVIAAARSDLGIGLVDSATRLVLQVNRRHATPESLECGGIAMLLSGEFDKAMEYFKEAARMDPELESNKQELRRCRTMRDCIADARRKVFERDFAKAVELYSSVKAAFSDLPRKSPLHATLHVETAGAKLRMKDYAGCLKDCATCLYAKDDCAQAWIYKAKALHGLGRDEEALEDLRPLMSSWGAGHAAVRDAYEKAEFNVKKKNRTDYYKLFGLPTVCSEMEIKKQYKVKALELHPDKVVERTEAEQKRATAVFQLLGEGLEILTDPQKRGLYDEGYDKESIEERVAAANRAAHSQNHHRHR</sequence>
<keyword evidence="4 7" id="KW-0802">TPR repeat</keyword>
<evidence type="ECO:0000313" key="12">
    <source>
        <dbReference type="Proteomes" id="UP001165122"/>
    </source>
</evidence>
<evidence type="ECO:0000259" key="10">
    <source>
        <dbReference type="PROSITE" id="PS50089"/>
    </source>
</evidence>
<dbReference type="Gene3D" id="1.25.40.10">
    <property type="entry name" value="Tetratricopeptide repeat domain"/>
    <property type="match status" value="2"/>
</dbReference>
<dbReference type="InterPro" id="IPR001623">
    <property type="entry name" value="DnaJ_domain"/>
</dbReference>
<protein>
    <submittedName>
        <fullName evidence="11">Uncharacterized protein</fullName>
    </submittedName>
</protein>
<gene>
    <name evidence="11" type="ORF">TrLO_g742</name>
</gene>
<feature type="domain" description="J" evidence="9">
    <location>
        <begin position="527"/>
        <end position="597"/>
    </location>
</feature>
<dbReference type="EMBL" id="BRXW01000444">
    <property type="protein sequence ID" value="GMH55432.1"/>
    <property type="molecule type" value="Genomic_DNA"/>
</dbReference>
<keyword evidence="1" id="KW-0479">Metal-binding</keyword>
<dbReference type="PROSITE" id="PS50005">
    <property type="entry name" value="TPR"/>
    <property type="match status" value="1"/>
</dbReference>
<keyword evidence="3 6" id="KW-0863">Zinc-finger</keyword>
<comment type="caution">
    <text evidence="11">The sequence shown here is derived from an EMBL/GenBank/DDBJ whole genome shotgun (WGS) entry which is preliminary data.</text>
</comment>
<dbReference type="InterPro" id="IPR001841">
    <property type="entry name" value="Znf_RING"/>
</dbReference>